<accession>A0A8E1T1P9</accession>
<evidence type="ECO:0008006" key="7">
    <source>
        <dbReference type="Google" id="ProtNLM"/>
    </source>
</evidence>
<evidence type="ECO:0000313" key="6">
    <source>
        <dbReference type="Proteomes" id="UP000550260"/>
    </source>
</evidence>
<accession>A0A2N3WG75</accession>
<feature type="transmembrane region" description="Helical" evidence="1">
    <location>
        <begin position="108"/>
        <end position="132"/>
    </location>
</feature>
<evidence type="ECO:0000313" key="3">
    <source>
        <dbReference type="EMBL" id="MBB2497966.1"/>
    </source>
</evidence>
<organism evidence="4 5">
    <name type="scientific">Amycolatopsis echigonensis</name>
    <dbReference type="NCBI Taxonomy" id="2576905"/>
    <lineage>
        <taxon>Bacteria</taxon>
        <taxon>Bacillati</taxon>
        <taxon>Actinomycetota</taxon>
        <taxon>Actinomycetes</taxon>
        <taxon>Pseudonocardiales</taxon>
        <taxon>Pseudonocardiaceae</taxon>
        <taxon>Amycolatopsis</taxon>
    </lineage>
</organism>
<dbReference type="Proteomes" id="UP000233750">
    <property type="component" value="Unassembled WGS sequence"/>
</dbReference>
<keyword evidence="1" id="KW-0472">Membrane</keyword>
<comment type="caution">
    <text evidence="4">The sequence shown here is derived from an EMBL/GenBank/DDBJ whole genome shotgun (WGS) entry which is preliminary data.</text>
</comment>
<evidence type="ECO:0000313" key="4">
    <source>
        <dbReference type="EMBL" id="PKV92884.1"/>
    </source>
</evidence>
<evidence type="ECO:0000256" key="1">
    <source>
        <dbReference type="SAM" id="Phobius"/>
    </source>
</evidence>
<dbReference type="EMBL" id="JACJHR010000002">
    <property type="protein sequence ID" value="MBB2497966.1"/>
    <property type="molecule type" value="Genomic_DNA"/>
</dbReference>
<keyword evidence="1" id="KW-0812">Transmembrane</keyword>
<dbReference type="AlphaFoldDB" id="A0A2N3WG75"/>
<feature type="chain" id="PRO_5044577450" description="MFS transporter" evidence="2">
    <location>
        <begin position="33"/>
        <end position="181"/>
    </location>
</feature>
<reference evidence="4 5" key="1">
    <citation type="submission" date="2017-12" db="EMBL/GenBank/DDBJ databases">
        <title>Sequencing the genomes of 1000 Actinobacteria strains.</title>
        <authorList>
            <person name="Klenk H.-P."/>
        </authorList>
    </citation>
    <scope>NUCLEOTIDE SEQUENCE [LARGE SCALE GENOMIC DNA]</scope>
    <source>
        <strain evidence="4 5">DSM 45165</strain>
    </source>
</reference>
<evidence type="ECO:0000256" key="2">
    <source>
        <dbReference type="SAM" id="SignalP"/>
    </source>
</evidence>
<dbReference type="RefSeq" id="WP_101436617.1">
    <property type="nucleotide sequence ID" value="NZ_JACJHR010000002.1"/>
</dbReference>
<keyword evidence="1" id="KW-1133">Transmembrane helix</keyword>
<gene>
    <name evidence="4" type="ORF">ATK30_3715</name>
    <name evidence="3" type="ORF">H5411_02280</name>
</gene>
<reference evidence="3 6" key="2">
    <citation type="submission" date="2020-08" db="EMBL/GenBank/DDBJ databases">
        <title>Amycolatopsis echigonensis JCM 21831.</title>
        <authorList>
            <person name="Tedsree N."/>
            <person name="Kuncharoen N."/>
            <person name="Likhitwitayawuid K."/>
            <person name="Tanasupawat S."/>
        </authorList>
    </citation>
    <scope>NUCLEOTIDE SEQUENCE [LARGE SCALE GENOMIC DNA]</scope>
    <source>
        <strain evidence="3 6">JCM 21831</strain>
    </source>
</reference>
<feature type="signal peptide" evidence="2">
    <location>
        <begin position="1"/>
        <end position="32"/>
    </location>
</feature>
<keyword evidence="2" id="KW-0732">Signal</keyword>
<dbReference type="EMBL" id="PJMY01000003">
    <property type="protein sequence ID" value="PKV92884.1"/>
    <property type="molecule type" value="Genomic_DNA"/>
</dbReference>
<evidence type="ECO:0000313" key="5">
    <source>
        <dbReference type="Proteomes" id="UP000233750"/>
    </source>
</evidence>
<dbReference type="Proteomes" id="UP000550260">
    <property type="component" value="Unassembled WGS sequence"/>
</dbReference>
<name>A0A2N3WG75_9PSEU</name>
<feature type="transmembrane region" description="Helical" evidence="1">
    <location>
        <begin position="66"/>
        <end position="88"/>
    </location>
</feature>
<keyword evidence="5" id="KW-1185">Reference proteome</keyword>
<feature type="transmembrane region" description="Helical" evidence="1">
    <location>
        <begin position="42"/>
        <end position="59"/>
    </location>
</feature>
<sequence>MSTPARHRGALAAVRGGLLALSSASLAVTAHAAADGGLPDPALTLLLTGLLGWIATALAGRARGPLGTVVVLGGGQLVMHLVLTTLAGHEPSGAAAAPDGWAMTAAHAVATLLTALVLARADAMLLAVLHVLRVILPLLVRPLPVPVAAAGVARPRAAGTVPLLTVDLRRVRGRRGPPGCS</sequence>
<protein>
    <recommendedName>
        <fullName evidence="7">MFS transporter</fullName>
    </recommendedName>
</protein>
<proteinExistence type="predicted"/>